<feature type="repeat" description="RCC1" evidence="2">
    <location>
        <begin position="237"/>
        <end position="288"/>
    </location>
</feature>
<dbReference type="InterPro" id="IPR011333">
    <property type="entry name" value="SKP1/BTB/POZ_sf"/>
</dbReference>
<evidence type="ECO:0000256" key="2">
    <source>
        <dbReference type="PROSITE-ProRule" id="PRU00235"/>
    </source>
</evidence>
<dbReference type="Proteomes" id="UP001497497">
    <property type="component" value="Unassembled WGS sequence"/>
</dbReference>
<proteinExistence type="predicted"/>
<feature type="repeat" description="RCC1" evidence="2">
    <location>
        <begin position="289"/>
        <end position="339"/>
    </location>
</feature>
<dbReference type="Pfam" id="PF00651">
    <property type="entry name" value="BTB"/>
    <property type="match status" value="1"/>
</dbReference>
<protein>
    <recommendedName>
        <fullName evidence="3">BTB domain-containing protein</fullName>
    </recommendedName>
</protein>
<evidence type="ECO:0000259" key="3">
    <source>
        <dbReference type="PROSITE" id="PS50097"/>
    </source>
</evidence>
<evidence type="ECO:0000313" key="5">
    <source>
        <dbReference type="Proteomes" id="UP001497497"/>
    </source>
</evidence>
<gene>
    <name evidence="4" type="ORF">GSLYS_00006724001</name>
</gene>
<dbReference type="Pfam" id="PF25390">
    <property type="entry name" value="WD40_RLD"/>
    <property type="match status" value="1"/>
</dbReference>
<dbReference type="PROSITE" id="PS50012">
    <property type="entry name" value="RCC1_3"/>
    <property type="match status" value="5"/>
</dbReference>
<feature type="domain" description="BTB" evidence="3">
    <location>
        <begin position="407"/>
        <end position="474"/>
    </location>
</feature>
<dbReference type="InterPro" id="IPR000408">
    <property type="entry name" value="Reg_chr_condens"/>
</dbReference>
<feature type="repeat" description="RCC1" evidence="2">
    <location>
        <begin position="184"/>
        <end position="236"/>
    </location>
</feature>
<evidence type="ECO:0000313" key="4">
    <source>
        <dbReference type="EMBL" id="CAL1532706.1"/>
    </source>
</evidence>
<keyword evidence="1" id="KW-0677">Repeat</keyword>
<dbReference type="Gene3D" id="3.30.710.10">
    <property type="entry name" value="Potassium Channel Kv1.1, Chain A"/>
    <property type="match status" value="1"/>
</dbReference>
<dbReference type="SUPFAM" id="SSF50985">
    <property type="entry name" value="RCC1/BLIP-II"/>
    <property type="match status" value="1"/>
</dbReference>
<dbReference type="CDD" id="cd18298">
    <property type="entry name" value="BTB_POZ_RCBTB1_2"/>
    <property type="match status" value="1"/>
</dbReference>
<reference evidence="4 5" key="1">
    <citation type="submission" date="2024-04" db="EMBL/GenBank/DDBJ databases">
        <authorList>
            <consortium name="Genoscope - CEA"/>
            <person name="William W."/>
        </authorList>
    </citation>
    <scope>NUCLEOTIDE SEQUENCE [LARGE SCALE GENOMIC DNA]</scope>
</reference>
<dbReference type="InterPro" id="IPR009091">
    <property type="entry name" value="RCC1/BLIP-II"/>
</dbReference>
<dbReference type="AlphaFoldDB" id="A0AAV2HJI8"/>
<dbReference type="PANTHER" id="PTHR22872:SF10">
    <property type="entry name" value="ULTRAVIOLET-B RECEPTOR UVR8"/>
    <property type="match status" value="1"/>
</dbReference>
<organism evidence="4 5">
    <name type="scientific">Lymnaea stagnalis</name>
    <name type="common">Great pond snail</name>
    <name type="synonym">Helix stagnalis</name>
    <dbReference type="NCBI Taxonomy" id="6523"/>
    <lineage>
        <taxon>Eukaryota</taxon>
        <taxon>Metazoa</taxon>
        <taxon>Spiralia</taxon>
        <taxon>Lophotrochozoa</taxon>
        <taxon>Mollusca</taxon>
        <taxon>Gastropoda</taxon>
        <taxon>Heterobranchia</taxon>
        <taxon>Euthyneura</taxon>
        <taxon>Panpulmonata</taxon>
        <taxon>Hygrophila</taxon>
        <taxon>Lymnaeoidea</taxon>
        <taxon>Lymnaeidae</taxon>
        <taxon>Lymnaea</taxon>
    </lineage>
</organism>
<dbReference type="InterPro" id="IPR051625">
    <property type="entry name" value="Signaling_Regulatory_Domain"/>
</dbReference>
<dbReference type="SUPFAM" id="SSF54695">
    <property type="entry name" value="POZ domain"/>
    <property type="match status" value="1"/>
</dbReference>
<feature type="repeat" description="RCC1" evidence="2">
    <location>
        <begin position="131"/>
        <end position="183"/>
    </location>
</feature>
<keyword evidence="5" id="KW-1185">Reference proteome</keyword>
<comment type="caution">
    <text evidence="4">The sequence shown here is derived from an EMBL/GenBank/DDBJ whole genome shotgun (WGS) entry which is preliminary data.</text>
</comment>
<dbReference type="PRINTS" id="PR00633">
    <property type="entry name" value="RCCNDNSATION"/>
</dbReference>
<dbReference type="Gene3D" id="2.130.10.30">
    <property type="entry name" value="Regulator of chromosome condensation 1/beta-lactamase-inhibitor protein II"/>
    <property type="match status" value="2"/>
</dbReference>
<sequence>MEEEDTGLGVTELDAALPQKLLPNLAIKFPELLPSRHVMDLSKWPIFSVLETELLSAIRKIFVFGNSGNEAIFITDSDDVYAFGTNCSNCLGLGDSHSSFEPRKIENLCQKKVIDVTFGSGPHVVALTQAGEVFSWGHNGYCQLGNGSSSPGFVPGQVTTNLSSRMVTKVACGSHHTMALTVDGEVYAWGQNNCGQIGTGSTANQPSPRKIASVIGSRVTVAIACGQTSSMALLDNGEVYGWGYNGNGQLGIGNNVNQPSPCRVHSLTSVIISQIVCGYAHTLALSDEGVIYAWGANSYGQLGTGNKANMVSPAKVVSPEERFVEIAASHYSHISATMCQTGKVYMWGQCRGQSITSPRVTRFSSSDDVFAAFSAPPVSWRIYCVDSIKGSHIADAVASAFDNQECSDVKFVVEGKEIHVHKAILKLRCEHFRSMFQSCWDEGSKELIEITDYPYAVYRAFLRYLYTDEVDLTPDESIGLLDLSNAYCEALLKSKCEAIIRQGISVENVAMLYAAAIKFGAQQLEEFCFRFSLNHMTAVTQSEAFSKLDDAVLKEFIFKASQAGAFKN</sequence>
<accession>A0AAV2HJI8</accession>
<dbReference type="CDD" id="cd18498">
    <property type="entry name" value="BACK_RCBTB1_2"/>
    <property type="match status" value="1"/>
</dbReference>
<dbReference type="PANTHER" id="PTHR22872">
    <property type="entry name" value="BTK-BINDING PROTEIN-RELATED"/>
    <property type="match status" value="1"/>
</dbReference>
<dbReference type="PROSITE" id="PS00626">
    <property type="entry name" value="RCC1_2"/>
    <property type="match status" value="1"/>
</dbReference>
<dbReference type="EMBL" id="CAXITT010000123">
    <property type="protein sequence ID" value="CAL1532706.1"/>
    <property type="molecule type" value="Genomic_DNA"/>
</dbReference>
<dbReference type="InterPro" id="IPR000210">
    <property type="entry name" value="BTB/POZ_dom"/>
</dbReference>
<evidence type="ECO:0000256" key="1">
    <source>
        <dbReference type="ARBA" id="ARBA00022737"/>
    </source>
</evidence>
<dbReference type="InterPro" id="IPR058923">
    <property type="entry name" value="RCC1-like_dom"/>
</dbReference>
<dbReference type="PROSITE" id="PS50097">
    <property type="entry name" value="BTB"/>
    <property type="match status" value="1"/>
</dbReference>
<feature type="repeat" description="RCC1" evidence="2">
    <location>
        <begin position="78"/>
        <end position="130"/>
    </location>
</feature>
<name>A0AAV2HJI8_LYMST</name>
<dbReference type="SMART" id="SM00225">
    <property type="entry name" value="BTB"/>
    <property type="match status" value="1"/>
</dbReference>